<dbReference type="EMBL" id="CP139368">
    <property type="protein sequence ID" value="WPR88821.1"/>
    <property type="molecule type" value="Genomic_DNA"/>
</dbReference>
<evidence type="ECO:0000313" key="3">
    <source>
        <dbReference type="Proteomes" id="UP001323798"/>
    </source>
</evidence>
<dbReference type="InterPro" id="IPR011991">
    <property type="entry name" value="ArsR-like_HTH"/>
</dbReference>
<dbReference type="Pfam" id="PF12840">
    <property type="entry name" value="HTH_20"/>
    <property type="match status" value="1"/>
</dbReference>
<name>A0ABZ0SKM4_9MICO</name>
<dbReference type="InterPro" id="IPR036388">
    <property type="entry name" value="WH-like_DNA-bd_sf"/>
</dbReference>
<dbReference type="Proteomes" id="UP001323798">
    <property type="component" value="Chromosome"/>
</dbReference>
<organism evidence="2 3">
    <name type="scientific">Microbacterium rhizosphaerae</name>
    <dbReference type="NCBI Taxonomy" id="1678237"/>
    <lineage>
        <taxon>Bacteria</taxon>
        <taxon>Bacillati</taxon>
        <taxon>Actinomycetota</taxon>
        <taxon>Actinomycetes</taxon>
        <taxon>Micrococcales</taxon>
        <taxon>Microbacteriaceae</taxon>
        <taxon>Microbacterium</taxon>
    </lineage>
</organism>
<dbReference type="InterPro" id="IPR001845">
    <property type="entry name" value="HTH_ArsR_DNA-bd_dom"/>
</dbReference>
<sequence>MRPRNDLDAIGALGDPVRRRLYRLASESDEPLTRDAAAEALGIPRSTVAFHLGRLVEAGVLEVDSRRAAGRSGPGAGRPAHVYTPASDELIGSLPERHYELAGELLAAAADRADADGTTVRRALGPVARRAGARVGAASADLEDALTTCGFEPRDDGAGGLTLENCPFHALAQRYTDLICTANLSLVEGMAAGAGDERTPVLDPRPAHCCVAIRAARTPAS</sequence>
<dbReference type="RefSeq" id="WP_320941538.1">
    <property type="nucleotide sequence ID" value="NZ_BAABEU010000005.1"/>
</dbReference>
<accession>A0ABZ0SKM4</accession>
<dbReference type="SUPFAM" id="SSF46785">
    <property type="entry name" value="Winged helix' DNA-binding domain"/>
    <property type="match status" value="1"/>
</dbReference>
<feature type="domain" description="HTH arsR-type" evidence="1">
    <location>
        <begin position="9"/>
        <end position="99"/>
    </location>
</feature>
<keyword evidence="3" id="KW-1185">Reference proteome</keyword>
<gene>
    <name evidence="2" type="ORF">SM116_13740</name>
</gene>
<dbReference type="SMART" id="SM00418">
    <property type="entry name" value="HTH_ARSR"/>
    <property type="match status" value="1"/>
</dbReference>
<protein>
    <submittedName>
        <fullName evidence="2">Helix-turn-helix domain-containing protein</fullName>
    </submittedName>
</protein>
<proteinExistence type="predicted"/>
<reference evidence="2 3" key="1">
    <citation type="submission" date="2023-11" db="EMBL/GenBank/DDBJ databases">
        <title>Genome sequence of Microbacterium rhizosphaerae KACC 19337.</title>
        <authorList>
            <person name="Choi H."/>
            <person name="Kim S."/>
            <person name="Kim Y."/>
            <person name="Kwon S.-W."/>
            <person name="Heo J."/>
        </authorList>
    </citation>
    <scope>NUCLEOTIDE SEQUENCE [LARGE SCALE GENOMIC DNA]</scope>
    <source>
        <strain evidence="2 3">KACC 19337</strain>
    </source>
</reference>
<dbReference type="CDD" id="cd00090">
    <property type="entry name" value="HTH_ARSR"/>
    <property type="match status" value="1"/>
</dbReference>
<dbReference type="InterPro" id="IPR036390">
    <property type="entry name" value="WH_DNA-bd_sf"/>
</dbReference>
<dbReference type="Gene3D" id="1.10.10.10">
    <property type="entry name" value="Winged helix-like DNA-binding domain superfamily/Winged helix DNA-binding domain"/>
    <property type="match status" value="1"/>
</dbReference>
<evidence type="ECO:0000259" key="1">
    <source>
        <dbReference type="SMART" id="SM00418"/>
    </source>
</evidence>
<evidence type="ECO:0000313" key="2">
    <source>
        <dbReference type="EMBL" id="WPR88821.1"/>
    </source>
</evidence>